<name>A0A4V2XNZ6_9ACTN</name>
<evidence type="ECO:0000256" key="1">
    <source>
        <dbReference type="SAM" id="Phobius"/>
    </source>
</evidence>
<dbReference type="InterPro" id="IPR045728">
    <property type="entry name" value="DUF6082"/>
</dbReference>
<dbReference type="AlphaFoldDB" id="A0A4V2XNZ6"/>
<dbReference type="PROSITE" id="PS51257">
    <property type="entry name" value="PROKAR_LIPOPROTEIN"/>
    <property type="match status" value="1"/>
</dbReference>
<evidence type="ECO:0000313" key="3">
    <source>
        <dbReference type="Proteomes" id="UP000295431"/>
    </source>
</evidence>
<reference evidence="2 3" key="1">
    <citation type="submission" date="2019-03" db="EMBL/GenBank/DDBJ databases">
        <title>Draft genome sequences of novel Actinobacteria.</title>
        <authorList>
            <person name="Sahin N."/>
            <person name="Ay H."/>
            <person name="Saygin H."/>
        </authorList>
    </citation>
    <scope>NUCLEOTIDE SEQUENCE [LARGE SCALE GENOMIC DNA]</scope>
    <source>
        <strain evidence="2 3">DSM 45347</strain>
    </source>
</reference>
<dbReference type="EMBL" id="SMJW01000003">
    <property type="protein sequence ID" value="TDC20046.1"/>
    <property type="molecule type" value="Genomic_DNA"/>
</dbReference>
<dbReference type="OrthoDB" id="4171124at2"/>
<accession>A0A4V2XNZ6</accession>
<dbReference type="RefSeq" id="WP_131936171.1">
    <property type="nucleotide sequence ID" value="NZ_BAAAMX010000001.1"/>
</dbReference>
<keyword evidence="1" id="KW-1133">Transmembrane helix</keyword>
<proteinExistence type="predicted"/>
<comment type="caution">
    <text evidence="2">The sequence shown here is derived from an EMBL/GenBank/DDBJ whole genome shotgun (WGS) entry which is preliminary data.</text>
</comment>
<protein>
    <submittedName>
        <fullName evidence="2">Uncharacterized protein</fullName>
    </submittedName>
</protein>
<gene>
    <name evidence="2" type="ORF">E1284_01460</name>
</gene>
<dbReference type="Pfam" id="PF19560">
    <property type="entry name" value="DUF6082"/>
    <property type="match status" value="1"/>
</dbReference>
<feature type="transmembrane region" description="Helical" evidence="1">
    <location>
        <begin position="12"/>
        <end position="33"/>
    </location>
</feature>
<keyword evidence="1" id="KW-0472">Membrane</keyword>
<dbReference type="Proteomes" id="UP000295431">
    <property type="component" value="Unassembled WGS sequence"/>
</dbReference>
<feature type="transmembrane region" description="Helical" evidence="1">
    <location>
        <begin position="53"/>
        <end position="71"/>
    </location>
</feature>
<organism evidence="2 3">
    <name type="scientific">Actinomadura bangladeshensis</name>
    <dbReference type="NCBI Taxonomy" id="453573"/>
    <lineage>
        <taxon>Bacteria</taxon>
        <taxon>Bacillati</taxon>
        <taxon>Actinomycetota</taxon>
        <taxon>Actinomycetes</taxon>
        <taxon>Streptosporangiales</taxon>
        <taxon>Thermomonosporaceae</taxon>
        <taxon>Actinomadura</taxon>
    </lineage>
</organism>
<sequence length="207" mass="23102">MNKYGGFVRVGLFVAAGLVLVFACILVPIFLLLQLDKDELARWSDIGQAVSPIGIFFSGVAFIGISAALLMQGRELRNQREELTIAREEQQRSSELAMRELHTDLIKMAIDDPELRSVWPAPAPGHETTRKDHYCNLILNLQKVAYETHTIDLPELRGALRFLMTSPDMRAFWSRTRSAHVSITDSDGPEEEFTAEVDAAYAATIAP</sequence>
<keyword evidence="1" id="KW-0812">Transmembrane</keyword>
<keyword evidence="3" id="KW-1185">Reference proteome</keyword>
<evidence type="ECO:0000313" key="2">
    <source>
        <dbReference type="EMBL" id="TDC20046.1"/>
    </source>
</evidence>